<dbReference type="OrthoDB" id="1747797at2759"/>
<dbReference type="GO" id="GO:0006952">
    <property type="term" value="P:defense response"/>
    <property type="evidence" value="ECO:0007669"/>
    <property type="project" value="UniProtKB-KW"/>
</dbReference>
<dbReference type="Gene3D" id="1.10.8.430">
    <property type="entry name" value="Helical domain of apoptotic protease-activating factors"/>
    <property type="match status" value="1"/>
</dbReference>
<dbReference type="Gene3D" id="3.40.50.300">
    <property type="entry name" value="P-loop containing nucleotide triphosphate hydrolases"/>
    <property type="match status" value="1"/>
</dbReference>
<gene>
    <name evidence="7" type="primary">LOC116202637</name>
</gene>
<dbReference type="InterPro" id="IPR027417">
    <property type="entry name" value="P-loop_NTPase"/>
</dbReference>
<dbReference type="SMART" id="SM00382">
    <property type="entry name" value="AAA"/>
    <property type="match status" value="1"/>
</dbReference>
<dbReference type="SUPFAM" id="SSF52540">
    <property type="entry name" value="P-loop containing nucleoside triphosphate hydrolases"/>
    <property type="match status" value="1"/>
</dbReference>
<dbReference type="InterPro" id="IPR042197">
    <property type="entry name" value="Apaf_helical"/>
</dbReference>
<dbReference type="GeneID" id="116202637"/>
<protein>
    <submittedName>
        <fullName evidence="7">Uncharacterized protein LOC116202637</fullName>
    </submittedName>
</protein>
<evidence type="ECO:0000256" key="1">
    <source>
        <dbReference type="ARBA" id="ARBA00008894"/>
    </source>
</evidence>
<dbReference type="InterPro" id="IPR032675">
    <property type="entry name" value="LRR_dom_sf"/>
</dbReference>
<keyword evidence="4" id="KW-0067">ATP-binding</keyword>
<dbReference type="InterPro" id="IPR003593">
    <property type="entry name" value="AAA+_ATPase"/>
</dbReference>
<dbReference type="InterPro" id="IPR057135">
    <property type="entry name" value="At4g27190-like_LRR"/>
</dbReference>
<evidence type="ECO:0000259" key="5">
    <source>
        <dbReference type="SMART" id="SM00382"/>
    </source>
</evidence>
<sequence length="1996" mass="225070">MAFVDLAVSTAVDIAKSMIVPVGRQFGYALFYKRNIQALKGELEKLHDARVGFETRCDAAVRNGEIVENEVSKWLDDVMTEEENANKQLKDWKVVMKRCFHGWIPNPKTRYVIGRKAKKVMLAIQELRGEGNFQVISHPDVPEGAVIDPTTFQEFGFESRIYLLKLVVESLMDADINVVGVHGPGGVGKTTLLKQTMNHVKAEKLFDEVAMATVSVKVDVKSIQGEISDMLGLKFTVESVHGRAFQLRRRLENSHSQNKKVLIILDDLWKELDLEEVGIPRGNKGVKLLLTSRNQDVLSRKMDSLQNFSVQPLEVGEKRMFFRKMVGDIADDPAVKSIAEEMVEKCSGLPLLLNALGMRLKNSNHSHWEDELKQLSRSKDVYSTLELSYKNLEGEELKSLFLICSLLGTGQIPVADLFIYCVGLGLFEGIHTMREARDRLNVLLHSLQTSSLLLEEDNRDYVRIHDIIREVAITIASRDRHVLVMNNNYRLEELPKEKLKRTSIISLPWVDVAGLPEGLQCPELKMFLYYANNGTSEVPDSFFEGMCELQVLDFTNVCFNSLPSSMQFLVKLRTLCVDWCTVEDVTIIGMLKRLQVLSFRGSKITHLPKEIAQLSELRMLDLSNCSKLEKIEPGVLKSLARLEELKMENSFTRWENEEATEQRNARLSELNNMHELRSVDILIPDASLLPKHLPFGNLCDYRILVGDAWDWSTDHKESRTLKLQLDSRNTLLEKWVRKILLRTHDLYLDGLKGKKKSIHELSKEGFHELKHLHVQNSPLVHYVVRSTKWLPCCAFPMLESLFLDNLVNLEKICHGPLTPDSFSKLKVVKVKNCGKLKNLFCHFLLKGFSQLEEIEIYACEMFQEIVVNIGVEDDEDEAIGNAKVEMPNLRRLTLQSLPGITRLCNKTNNSSLPSAMNLEITPENDIGTTMALPSGCHISFPKLEALKISQLPKLDAIWCRDPLLELENLRSLIVKECGNLSNIIHSHSLTKLQKLESLTVESCMMVKQIFDLEKLKFSTNVRVLAQLQEMELIDLPELRCMWNGNSKAVLQLRNLKLLKVVKCNSLRYLFPLSAAKALEQIKEIEIAECVMMEAIIIMEEEEGQLTDTLVFQSLSSIVLKKMSHLAAVVHGKYSISFPHLKTLVIEECPKMKAFSMQEYSVPSEGGEYLSEENAAAVASLSFFSQKVLLPSLEDLRLVSMDSFKTIWHNEELISEPSSFRQLRDTHIRDCKKLTTVFPSALVERLQNNLKRAAIHSCPSVELIFETAAAAAGVEKKKCGPAAVMLHELEDLLLDDLPKLKHVLESNSHAPVGFPSLEKIYVEGCHSLTYFLPFATARNLLKLKSLTLGKSNNVLEVVADGDGGGGHDTSEPISFPRLKHLQLWGLKSLISFSSGSCAFDFPSLKNLSIDQCDNLKTFIMSAATVGDHELMKLNRRFGDHFSQAATVGTLSQPLFDEKVEFPRLENIYLEGLGNLQKLWDDELPFGSFCQLKSLSVMDCKNVPAIFQSDVIGSFLKLETLQVEDCDSLEEIFRLQGKDSAGISVPLRELKMVRLPRMKRVWNRDPQGSLTFAKLERVEAERCGKLEYLFPSSVARGLLQLQEIDIYDCAVLEELVARGEVLEEDETLLPEDQLLFPRLTSLKFRILPNLKRLFPVNYSMEWTLLKNLYAYECGKLKLFASELRPRSEGDDTDSQQALISIERVIPNLESLGLGSEEVLTIRDSDFPDDIFHNLKTLCLASIREGSVGFPSRFLLDSFPDLEIELLVLFNYSSEEIFPDEALGPQGTIISYKDGYSNGGKYSKALGKLRRLSLVQLCNLRYVWKEGSLAAEILKRINSLSIRRCHCLKTLLPAASASFENLTELYIEKCDGLMYLMTPSAARALPKLASMTITDCQVFGQVIAANDSEASVEISFPQLGCLALDKLPSLTCFSSASCNITFPSLEDTSIQECPNMKFFSSGAVSTPKLYRVKSSYVSAWFDDLNTTIQKLYSDSGSDS</sequence>
<name>A0A6P8CZ94_PUNGR</name>
<dbReference type="PRINTS" id="PR00364">
    <property type="entry name" value="DISEASERSIST"/>
</dbReference>
<dbReference type="PANTHER" id="PTHR33463">
    <property type="entry name" value="NB-ARC DOMAIN-CONTAINING PROTEIN-RELATED"/>
    <property type="match status" value="1"/>
</dbReference>
<evidence type="ECO:0000313" key="6">
    <source>
        <dbReference type="Proteomes" id="UP000515151"/>
    </source>
</evidence>
<evidence type="ECO:0000256" key="3">
    <source>
        <dbReference type="ARBA" id="ARBA00022821"/>
    </source>
</evidence>
<accession>A0A6P8CZ94</accession>
<dbReference type="InterPro" id="IPR002182">
    <property type="entry name" value="NB-ARC"/>
</dbReference>
<dbReference type="SUPFAM" id="SSF52047">
    <property type="entry name" value="RNI-like"/>
    <property type="match status" value="3"/>
</dbReference>
<dbReference type="GO" id="GO:0005524">
    <property type="term" value="F:ATP binding"/>
    <property type="evidence" value="ECO:0007669"/>
    <property type="project" value="UniProtKB-KW"/>
</dbReference>
<reference evidence="7" key="2">
    <citation type="submission" date="2025-08" db="UniProtKB">
        <authorList>
            <consortium name="RefSeq"/>
        </authorList>
    </citation>
    <scope>IDENTIFICATION</scope>
    <source>
        <tissue evidence="7">Leaf</tissue>
    </source>
</reference>
<evidence type="ECO:0000256" key="2">
    <source>
        <dbReference type="ARBA" id="ARBA00022741"/>
    </source>
</evidence>
<dbReference type="Gene3D" id="3.80.10.10">
    <property type="entry name" value="Ribonuclease Inhibitor"/>
    <property type="match status" value="5"/>
</dbReference>
<dbReference type="PANTHER" id="PTHR33463:SF215">
    <property type="entry name" value="NB-ARC DOMAIN DISEASE RESISTANCE PROTEIN"/>
    <property type="match status" value="1"/>
</dbReference>
<comment type="similarity">
    <text evidence="1">Belongs to the disease resistance NB-LRR family.</text>
</comment>
<dbReference type="Pfam" id="PF23247">
    <property type="entry name" value="LRR_RPS2"/>
    <property type="match status" value="5"/>
</dbReference>
<dbReference type="SUPFAM" id="SSF52058">
    <property type="entry name" value="L domain-like"/>
    <property type="match status" value="2"/>
</dbReference>
<dbReference type="Proteomes" id="UP000515151">
    <property type="component" value="Chromosome 4"/>
</dbReference>
<proteinExistence type="inferred from homology"/>
<feature type="domain" description="AAA+ ATPase" evidence="5">
    <location>
        <begin position="175"/>
        <end position="331"/>
    </location>
</feature>
<keyword evidence="2" id="KW-0547">Nucleotide-binding</keyword>
<dbReference type="GO" id="GO:0043531">
    <property type="term" value="F:ADP binding"/>
    <property type="evidence" value="ECO:0007669"/>
    <property type="project" value="InterPro"/>
</dbReference>
<evidence type="ECO:0000256" key="4">
    <source>
        <dbReference type="ARBA" id="ARBA00022840"/>
    </source>
</evidence>
<keyword evidence="3" id="KW-0611">Plant defense</keyword>
<keyword evidence="6" id="KW-1185">Reference proteome</keyword>
<reference evidence="6" key="1">
    <citation type="journal article" date="2020" name="Plant Biotechnol. J.">
        <title>The pomegranate (Punica granatum L.) draft genome dissects genetic divergence between soft- and hard-seeded cultivars.</title>
        <authorList>
            <person name="Luo X."/>
            <person name="Li H."/>
            <person name="Wu Z."/>
            <person name="Yao W."/>
            <person name="Zhao P."/>
            <person name="Cao D."/>
            <person name="Yu H."/>
            <person name="Li K."/>
            <person name="Poudel K."/>
            <person name="Zhao D."/>
            <person name="Zhang F."/>
            <person name="Xia X."/>
            <person name="Chen L."/>
            <person name="Wang Q."/>
            <person name="Jing D."/>
            <person name="Cao S."/>
        </authorList>
    </citation>
    <scope>NUCLEOTIDE SEQUENCE [LARGE SCALE GENOMIC DNA]</scope>
    <source>
        <strain evidence="6">cv. Tunisia</strain>
    </source>
</reference>
<dbReference type="Pfam" id="PF00931">
    <property type="entry name" value="NB-ARC"/>
    <property type="match status" value="1"/>
</dbReference>
<organism evidence="6 7">
    <name type="scientific">Punica granatum</name>
    <name type="common">Pomegranate</name>
    <dbReference type="NCBI Taxonomy" id="22663"/>
    <lineage>
        <taxon>Eukaryota</taxon>
        <taxon>Viridiplantae</taxon>
        <taxon>Streptophyta</taxon>
        <taxon>Embryophyta</taxon>
        <taxon>Tracheophyta</taxon>
        <taxon>Spermatophyta</taxon>
        <taxon>Magnoliopsida</taxon>
        <taxon>eudicotyledons</taxon>
        <taxon>Gunneridae</taxon>
        <taxon>Pentapetalae</taxon>
        <taxon>rosids</taxon>
        <taxon>malvids</taxon>
        <taxon>Myrtales</taxon>
        <taxon>Lythraceae</taxon>
        <taxon>Punica</taxon>
    </lineage>
</organism>
<dbReference type="RefSeq" id="XP_031390092.1">
    <property type="nucleotide sequence ID" value="XM_031534232.1"/>
</dbReference>
<dbReference type="InterPro" id="IPR050905">
    <property type="entry name" value="Plant_NBS-LRR"/>
</dbReference>
<evidence type="ECO:0000313" key="7">
    <source>
        <dbReference type="RefSeq" id="XP_031390092.1"/>
    </source>
</evidence>